<evidence type="ECO:0000259" key="4">
    <source>
        <dbReference type="PROSITE" id="PS51118"/>
    </source>
</evidence>
<dbReference type="Pfam" id="PF01638">
    <property type="entry name" value="HxlR"/>
    <property type="match status" value="1"/>
</dbReference>
<dbReference type="SUPFAM" id="SSF46785">
    <property type="entry name" value="Winged helix' DNA-binding domain"/>
    <property type="match status" value="1"/>
</dbReference>
<dbReference type="InterPro" id="IPR036388">
    <property type="entry name" value="WH-like_DNA-bd_sf"/>
</dbReference>
<dbReference type="PANTHER" id="PTHR33204">
    <property type="entry name" value="TRANSCRIPTIONAL REGULATOR, MARR FAMILY"/>
    <property type="match status" value="1"/>
</dbReference>
<proteinExistence type="predicted"/>
<dbReference type="InterPro" id="IPR036390">
    <property type="entry name" value="WH_DNA-bd_sf"/>
</dbReference>
<evidence type="ECO:0000256" key="2">
    <source>
        <dbReference type="ARBA" id="ARBA00023125"/>
    </source>
</evidence>
<feature type="domain" description="HTH hxlR-type" evidence="4">
    <location>
        <begin position="9"/>
        <end position="107"/>
    </location>
</feature>
<protein>
    <submittedName>
        <fullName evidence="5">Transcriptional regulator</fullName>
    </submittedName>
</protein>
<dbReference type="AlphaFoldDB" id="A0A371JBL6"/>
<dbReference type="Gene3D" id="1.10.10.10">
    <property type="entry name" value="Winged helix-like DNA-binding domain superfamily/Winged helix DNA-binding domain"/>
    <property type="match status" value="1"/>
</dbReference>
<evidence type="ECO:0000313" key="6">
    <source>
        <dbReference type="Proteomes" id="UP000216411"/>
    </source>
</evidence>
<name>A0A371JBL6_9FIRM</name>
<evidence type="ECO:0000256" key="3">
    <source>
        <dbReference type="ARBA" id="ARBA00023163"/>
    </source>
</evidence>
<sequence length="128" mass="14410">MSCCSEYNCPVDTTLKMIGGKYKSLILWHLIGSTLRFGELRKLIPQATPKMLTQQLRELEENNLISRTVYPVVPPKVEYSLTDLGRSIRPILSAMYAWGNEYLVNNGIEANCSMTVQASANTNNKHSE</sequence>
<keyword evidence="1" id="KW-0805">Transcription regulation</keyword>
<dbReference type="OrthoDB" id="9791143at2"/>
<dbReference type="EMBL" id="NOKA02000050">
    <property type="protein sequence ID" value="RDY30066.1"/>
    <property type="molecule type" value="Genomic_DNA"/>
</dbReference>
<dbReference type="Proteomes" id="UP000216411">
    <property type="component" value="Unassembled WGS sequence"/>
</dbReference>
<dbReference type="GO" id="GO:0003677">
    <property type="term" value="F:DNA binding"/>
    <property type="evidence" value="ECO:0007669"/>
    <property type="project" value="UniProtKB-KW"/>
</dbReference>
<dbReference type="RefSeq" id="WP_094380251.1">
    <property type="nucleotide sequence ID" value="NZ_NOKA02000050.1"/>
</dbReference>
<gene>
    <name evidence="5" type="ORF">CG710_016635</name>
</gene>
<organism evidence="5 6">
    <name type="scientific">Lachnotalea glycerini</name>
    <dbReference type="NCBI Taxonomy" id="1763509"/>
    <lineage>
        <taxon>Bacteria</taxon>
        <taxon>Bacillati</taxon>
        <taxon>Bacillota</taxon>
        <taxon>Clostridia</taxon>
        <taxon>Lachnospirales</taxon>
        <taxon>Lachnospiraceae</taxon>
        <taxon>Lachnotalea</taxon>
    </lineage>
</organism>
<evidence type="ECO:0000256" key="1">
    <source>
        <dbReference type="ARBA" id="ARBA00023015"/>
    </source>
</evidence>
<comment type="caution">
    <text evidence="5">The sequence shown here is derived from an EMBL/GenBank/DDBJ whole genome shotgun (WGS) entry which is preliminary data.</text>
</comment>
<accession>A0A371JBL6</accession>
<dbReference type="InterPro" id="IPR002577">
    <property type="entry name" value="HTH_HxlR"/>
</dbReference>
<dbReference type="PROSITE" id="PS51118">
    <property type="entry name" value="HTH_HXLR"/>
    <property type="match status" value="1"/>
</dbReference>
<dbReference type="PANTHER" id="PTHR33204:SF29">
    <property type="entry name" value="TRANSCRIPTIONAL REGULATOR"/>
    <property type="match status" value="1"/>
</dbReference>
<reference evidence="5 6" key="1">
    <citation type="journal article" date="2017" name="Genome Announc.">
        <title>Draft Genome Sequence of a Sporulating and Motile Strain of Lachnotalea glycerini Isolated from Water in Quebec City, Canada.</title>
        <authorList>
            <person name="Maheux A.F."/>
            <person name="Boudreau D.K."/>
            <person name="Berube E."/>
            <person name="Boissinot M."/>
            <person name="Raymond F."/>
            <person name="Brodeur S."/>
            <person name="Corbeil J."/>
            <person name="Isabel S."/>
            <person name="Omar R.F."/>
            <person name="Bergeron M.G."/>
        </authorList>
    </citation>
    <scope>NUCLEOTIDE SEQUENCE [LARGE SCALE GENOMIC DNA]</scope>
    <source>
        <strain evidence="5 6">CCRI-19302</strain>
    </source>
</reference>
<keyword evidence="3" id="KW-0804">Transcription</keyword>
<keyword evidence="6" id="KW-1185">Reference proteome</keyword>
<evidence type="ECO:0000313" key="5">
    <source>
        <dbReference type="EMBL" id="RDY30066.1"/>
    </source>
</evidence>
<keyword evidence="2" id="KW-0238">DNA-binding</keyword>